<accession>X1M4H5</accession>
<dbReference type="Pfam" id="PF01990">
    <property type="entry name" value="ATP-synt_F"/>
    <property type="match status" value="1"/>
</dbReference>
<sequence>MSYKIAVVGDQDTVTGFALAGATYTHIHTAREETLAKLNEFFASGEIGLVLITHRVAEEFGFDFRQMLRTKGLLPLVLRIPDKTGYMPKVDELRKIIRRTVGAEIMVKKEGL</sequence>
<organism evidence="4">
    <name type="scientific">marine sediment metagenome</name>
    <dbReference type="NCBI Taxonomy" id="412755"/>
    <lineage>
        <taxon>unclassified sequences</taxon>
        <taxon>metagenomes</taxon>
        <taxon>ecological metagenomes</taxon>
    </lineage>
</organism>
<dbReference type="GO" id="GO:0046961">
    <property type="term" value="F:proton-transporting ATPase activity, rotational mechanism"/>
    <property type="evidence" value="ECO:0007669"/>
    <property type="project" value="InterPro"/>
</dbReference>
<keyword evidence="2" id="KW-0813">Transport</keyword>
<dbReference type="HAMAP" id="MF_00312">
    <property type="entry name" value="ATP_synth_F_arch"/>
    <property type="match status" value="1"/>
</dbReference>
<evidence type="ECO:0000256" key="2">
    <source>
        <dbReference type="ARBA" id="ARBA00022448"/>
    </source>
</evidence>
<evidence type="ECO:0000256" key="3">
    <source>
        <dbReference type="ARBA" id="ARBA00023065"/>
    </source>
</evidence>
<dbReference type="AlphaFoldDB" id="X1M4H5"/>
<evidence type="ECO:0000313" key="4">
    <source>
        <dbReference type="EMBL" id="GAI26492.1"/>
    </source>
</evidence>
<comment type="caution">
    <text evidence="4">The sequence shown here is derived from an EMBL/GenBank/DDBJ whole genome shotgun (WGS) entry which is preliminary data.</text>
</comment>
<evidence type="ECO:0000256" key="1">
    <source>
        <dbReference type="ARBA" id="ARBA00010148"/>
    </source>
</evidence>
<name>X1M4H5_9ZZZZ</name>
<protein>
    <recommendedName>
        <fullName evidence="5">V-type ATP synthase subunit F</fullName>
    </recommendedName>
</protein>
<dbReference type="InterPro" id="IPR022944">
    <property type="entry name" value="ATPase_V1-cplx_fsu_bac/arc"/>
</dbReference>
<evidence type="ECO:0008006" key="5">
    <source>
        <dbReference type="Google" id="ProtNLM"/>
    </source>
</evidence>
<dbReference type="InterPro" id="IPR008218">
    <property type="entry name" value="ATPase_V1-cplx_f_g_su"/>
</dbReference>
<gene>
    <name evidence="4" type="ORF">S06H3_30123</name>
</gene>
<comment type="similarity">
    <text evidence="1">Belongs to the V-ATPase F subunit family.</text>
</comment>
<dbReference type="InterPro" id="IPR036906">
    <property type="entry name" value="ATPase_V1_fsu_sf"/>
</dbReference>
<reference evidence="4" key="1">
    <citation type="journal article" date="2014" name="Front. Microbiol.">
        <title>High frequency of phylogenetically diverse reductive dehalogenase-homologous genes in deep subseafloor sedimentary metagenomes.</title>
        <authorList>
            <person name="Kawai M."/>
            <person name="Futagami T."/>
            <person name="Toyoda A."/>
            <person name="Takaki Y."/>
            <person name="Nishi S."/>
            <person name="Hori S."/>
            <person name="Arai W."/>
            <person name="Tsubouchi T."/>
            <person name="Morono Y."/>
            <person name="Uchiyama I."/>
            <person name="Ito T."/>
            <person name="Fujiyama A."/>
            <person name="Inagaki F."/>
            <person name="Takami H."/>
        </authorList>
    </citation>
    <scope>NUCLEOTIDE SEQUENCE</scope>
    <source>
        <strain evidence="4">Expedition CK06-06</strain>
    </source>
</reference>
<dbReference type="EMBL" id="BARV01017717">
    <property type="protein sequence ID" value="GAI26492.1"/>
    <property type="molecule type" value="Genomic_DNA"/>
</dbReference>
<dbReference type="Gene3D" id="3.40.50.10580">
    <property type="entry name" value="ATPase, V1 complex, subunit F"/>
    <property type="match status" value="1"/>
</dbReference>
<keyword evidence="3" id="KW-0406">Ion transport</keyword>
<proteinExistence type="inferred from homology"/>
<dbReference type="SUPFAM" id="SSF159468">
    <property type="entry name" value="AtpF-like"/>
    <property type="match status" value="1"/>
</dbReference>